<dbReference type="Gene3D" id="3.20.20.80">
    <property type="entry name" value="Glycosidases"/>
    <property type="match status" value="1"/>
</dbReference>
<dbReference type="GO" id="GO:0007165">
    <property type="term" value="P:signal transduction"/>
    <property type="evidence" value="ECO:0007669"/>
    <property type="project" value="TreeGrafter"/>
</dbReference>
<protein>
    <submittedName>
        <fullName evidence="1">Uncharacterized protein</fullName>
    </submittedName>
</protein>
<evidence type="ECO:0000313" key="1">
    <source>
        <dbReference type="EMBL" id="KAK5985290.1"/>
    </source>
</evidence>
<dbReference type="AlphaFoldDB" id="A0AAN8FVZ7"/>
<dbReference type="SUPFAM" id="SSF51445">
    <property type="entry name" value="(Trans)glycosidases"/>
    <property type="match status" value="1"/>
</dbReference>
<dbReference type="InterPro" id="IPR017853">
    <property type="entry name" value="GH"/>
</dbReference>
<gene>
    <name evidence="1" type="ORF">GCK32_010928</name>
</gene>
<accession>A0AAN8FVZ7</accession>
<proteinExistence type="predicted"/>
<keyword evidence="2" id="KW-1185">Reference proteome</keyword>
<name>A0AAN8FVZ7_TRICO</name>
<dbReference type="GO" id="GO:0045087">
    <property type="term" value="P:innate immune response"/>
    <property type="evidence" value="ECO:0007669"/>
    <property type="project" value="TreeGrafter"/>
</dbReference>
<sequence>MSSITNINFLNSILSRASQHGLITGIYTNYYDWYQITGGAKINNALLWYWNVYGFGPSDETPANFDGFRSFDGWTVPSVKQFAQDESVCGYRVNRNVYAESYVNVMAATTNSQKSEQLTVGGLGLGRAALFTGKPEIKG</sequence>
<dbReference type="Proteomes" id="UP001331761">
    <property type="component" value="Unassembled WGS sequence"/>
</dbReference>
<comment type="caution">
    <text evidence="1">The sequence shown here is derived from an EMBL/GenBank/DDBJ whole genome shotgun (WGS) entry which is preliminary data.</text>
</comment>
<dbReference type="InterPro" id="IPR051595">
    <property type="entry name" value="GH25_Enzymes"/>
</dbReference>
<dbReference type="EMBL" id="WIXE01001910">
    <property type="protein sequence ID" value="KAK5985290.1"/>
    <property type="molecule type" value="Genomic_DNA"/>
</dbReference>
<dbReference type="PANTHER" id="PTHR23208:SF14">
    <property type="entry name" value="GLYCOSIDE HYDROLASE FAMILY 25 PROTEIN-RELATED"/>
    <property type="match status" value="1"/>
</dbReference>
<dbReference type="PANTHER" id="PTHR23208">
    <property type="entry name" value="LYSOZYME PROTEIN"/>
    <property type="match status" value="1"/>
</dbReference>
<reference evidence="1 2" key="1">
    <citation type="submission" date="2019-10" db="EMBL/GenBank/DDBJ databases">
        <title>Assembly and Annotation for the nematode Trichostrongylus colubriformis.</title>
        <authorList>
            <person name="Martin J."/>
        </authorList>
    </citation>
    <scope>NUCLEOTIDE SEQUENCE [LARGE SCALE GENOMIC DNA]</scope>
    <source>
        <strain evidence="1">G859</strain>
        <tissue evidence="1">Whole worm</tissue>
    </source>
</reference>
<evidence type="ECO:0000313" key="2">
    <source>
        <dbReference type="Proteomes" id="UP001331761"/>
    </source>
</evidence>
<organism evidence="1 2">
    <name type="scientific">Trichostrongylus colubriformis</name>
    <name type="common">Black scour worm</name>
    <dbReference type="NCBI Taxonomy" id="6319"/>
    <lineage>
        <taxon>Eukaryota</taxon>
        <taxon>Metazoa</taxon>
        <taxon>Ecdysozoa</taxon>
        <taxon>Nematoda</taxon>
        <taxon>Chromadorea</taxon>
        <taxon>Rhabditida</taxon>
        <taxon>Rhabditina</taxon>
        <taxon>Rhabditomorpha</taxon>
        <taxon>Strongyloidea</taxon>
        <taxon>Trichostrongylidae</taxon>
        <taxon>Trichostrongylus</taxon>
    </lineage>
</organism>